<evidence type="ECO:0000313" key="1">
    <source>
        <dbReference type="EMBL" id="GME66683.1"/>
    </source>
</evidence>
<organism evidence="1 2">
    <name type="scientific">Candida boidinii</name>
    <name type="common">Yeast</name>
    <dbReference type="NCBI Taxonomy" id="5477"/>
    <lineage>
        <taxon>Eukaryota</taxon>
        <taxon>Fungi</taxon>
        <taxon>Dikarya</taxon>
        <taxon>Ascomycota</taxon>
        <taxon>Saccharomycotina</taxon>
        <taxon>Pichiomycetes</taxon>
        <taxon>Pichiales</taxon>
        <taxon>Pichiaceae</taxon>
        <taxon>Ogataea</taxon>
        <taxon>Ogataea/Candida clade</taxon>
    </lineage>
</organism>
<dbReference type="InterPro" id="IPR008775">
    <property type="entry name" value="Phytyl_CoA_dOase-like"/>
</dbReference>
<keyword evidence="2" id="KW-1185">Reference proteome</keyword>
<gene>
    <name evidence="1" type="ORF">Cboi02_000013500</name>
</gene>
<proteinExistence type="predicted"/>
<dbReference type="EMBL" id="BSXN01000021">
    <property type="protein sequence ID" value="GME66683.1"/>
    <property type="molecule type" value="Genomic_DNA"/>
</dbReference>
<dbReference type="PANTHER" id="PTHR40470">
    <property type="entry name" value="PHYTANOYL-COA DIOXYGENASE FAMILY PROTEIN (AFU_ORTHOLOGUE AFUA_2G15850)"/>
    <property type="match status" value="1"/>
</dbReference>
<dbReference type="PANTHER" id="PTHR40470:SF1">
    <property type="entry name" value="PHYTANOYL-COA DIOXYGENASE FAMILY PROTEIN (AFU_ORTHOLOGUE AFUA_2G15850)"/>
    <property type="match status" value="1"/>
</dbReference>
<dbReference type="Proteomes" id="UP001165120">
    <property type="component" value="Unassembled WGS sequence"/>
</dbReference>
<accession>A0A9W6STW2</accession>
<dbReference type="Pfam" id="PF05721">
    <property type="entry name" value="PhyH"/>
    <property type="match status" value="1"/>
</dbReference>
<comment type="caution">
    <text evidence="1">The sequence shown here is derived from an EMBL/GenBank/DDBJ whole genome shotgun (WGS) entry which is preliminary data.</text>
</comment>
<dbReference type="SUPFAM" id="SSF51197">
    <property type="entry name" value="Clavaminate synthase-like"/>
    <property type="match status" value="1"/>
</dbReference>
<evidence type="ECO:0000313" key="2">
    <source>
        <dbReference type="Proteomes" id="UP001165120"/>
    </source>
</evidence>
<reference evidence="1" key="1">
    <citation type="submission" date="2023-04" db="EMBL/GenBank/DDBJ databases">
        <title>Candida boidinii NBRC 10035.</title>
        <authorList>
            <person name="Ichikawa N."/>
            <person name="Sato H."/>
            <person name="Tonouchi N."/>
        </authorList>
    </citation>
    <scope>NUCLEOTIDE SEQUENCE</scope>
    <source>
        <strain evidence="1">NBRC 10035</strain>
    </source>
</reference>
<dbReference type="AlphaFoldDB" id="A0A9W6STW2"/>
<protein>
    <submittedName>
        <fullName evidence="1">Unnamed protein product</fullName>
    </submittedName>
</protein>
<name>A0A9W6STW2_CANBO</name>
<dbReference type="Gene3D" id="2.60.120.620">
    <property type="entry name" value="q2cbj1_9rhob like domain"/>
    <property type="match status" value="1"/>
</dbReference>
<sequence length="290" mass="33480">MPSAIPSQHHKEIEENGYTVIRDFLTQEEIDQYKKLSNKLIDISRAGNWPFIRINGKQFPPWDSEDDKPDIWGVTHLMHPDFNDVGGKQYQLLYSSEKLLNIVKDILQTDEINMELLNMLINPKLENFDLSWHRDDIKNTATAEQETELLMKNAYAGCQFNLALCEDECLIVVPKSHTRPRTDEEREKLVFEEISNQLVVKLNPGDIAFYNPNILHRATYNCNKERITIHGCYGAKQLGANRARLILQHGVGDWLDKFKPISPKMEELYSNLRIMSDSFKGVKLGYSLDG</sequence>